<protein>
    <recommendedName>
        <fullName evidence="4">HipA-like C-terminal domain-containing protein</fullName>
    </recommendedName>
</protein>
<comment type="caution">
    <text evidence="5">The sequence shown here is derived from an EMBL/GenBank/DDBJ whole genome shotgun (WGS) entry which is preliminary data.</text>
</comment>
<keyword evidence="2" id="KW-0808">Transferase</keyword>
<dbReference type="InterPro" id="IPR012893">
    <property type="entry name" value="HipA-like_C"/>
</dbReference>
<keyword evidence="6" id="KW-1185">Reference proteome</keyword>
<dbReference type="EMBL" id="BMIQ01000001">
    <property type="protein sequence ID" value="GGD87561.1"/>
    <property type="molecule type" value="Genomic_DNA"/>
</dbReference>
<evidence type="ECO:0000256" key="2">
    <source>
        <dbReference type="ARBA" id="ARBA00022679"/>
    </source>
</evidence>
<gene>
    <name evidence="5" type="ORF">GCM10011390_02820</name>
</gene>
<reference evidence="5" key="1">
    <citation type="journal article" date="2014" name="Int. J. Syst. Evol. Microbiol.">
        <title>Complete genome sequence of Corynebacterium casei LMG S-19264T (=DSM 44701T), isolated from a smear-ripened cheese.</title>
        <authorList>
            <consortium name="US DOE Joint Genome Institute (JGI-PGF)"/>
            <person name="Walter F."/>
            <person name="Albersmeier A."/>
            <person name="Kalinowski J."/>
            <person name="Ruckert C."/>
        </authorList>
    </citation>
    <scope>NUCLEOTIDE SEQUENCE</scope>
    <source>
        <strain evidence="5">CGMCC 1.15367</strain>
    </source>
</reference>
<dbReference type="InterPro" id="IPR052028">
    <property type="entry name" value="HipA_Ser/Thr_kinase"/>
</dbReference>
<evidence type="ECO:0000259" key="4">
    <source>
        <dbReference type="Pfam" id="PF07804"/>
    </source>
</evidence>
<feature type="domain" description="HipA-like C-terminal" evidence="4">
    <location>
        <begin position="181"/>
        <end position="411"/>
    </location>
</feature>
<keyword evidence="3" id="KW-0418">Kinase</keyword>
<evidence type="ECO:0000313" key="5">
    <source>
        <dbReference type="EMBL" id="GGD87561.1"/>
    </source>
</evidence>
<dbReference type="GO" id="GO:0004674">
    <property type="term" value="F:protein serine/threonine kinase activity"/>
    <property type="evidence" value="ECO:0007669"/>
    <property type="project" value="TreeGrafter"/>
</dbReference>
<sequence length="491" mass="53708">MSDRSAVVWTRASGTPRRLGLLVKAGERVRFTYDPEVGDLPGITVVHDTTKTRNRTIEYVSTEANPLPPMFQSLVPPRHEQNLQRRILMHLIGRSGGRVDAGADLDWQMLVMAGRNGIGHLDVFASDEAALAYYDRPTQSFTLDEIADGPLWHLVSDATSPTADAVSIEEVVETIRSHPTVGGMMPKLLVNLRRSDGTTVDALVKIGTPDFPHVLALENLAYEIHDRIGVHRPFKRYQRTEDGVEVLATERFDRSEGRPLPLESVFTALYAASAGKIQSRWSEEGLRPSLETVATALTTPMTGMSSFPGRDCRELFRRTVMGLLTGNGDNHLENHSILGERRKAGLSPLYDPAPMRGYHRHQMVSSVSFGGVAFRQGAVPADLGEAVLRFGEACGLQGRVVRQEMARCLEATADFADLAKDVAPGPVGAALAGRLEGVRYRVERASLANVPRPAVSGAIPDGLREEPVDEMEVEGVTVETADHRRVTPSWG</sequence>
<dbReference type="Pfam" id="PF07804">
    <property type="entry name" value="HipA_C"/>
    <property type="match status" value="1"/>
</dbReference>
<evidence type="ECO:0000313" key="6">
    <source>
        <dbReference type="Proteomes" id="UP000644699"/>
    </source>
</evidence>
<comment type="similarity">
    <text evidence="1">Belongs to the HipA Ser/Thr kinase family.</text>
</comment>
<name>A0A916ZBZ9_9HYPH</name>
<proteinExistence type="inferred from homology"/>
<reference evidence="5" key="2">
    <citation type="submission" date="2020-09" db="EMBL/GenBank/DDBJ databases">
        <authorList>
            <person name="Sun Q."/>
            <person name="Zhou Y."/>
        </authorList>
    </citation>
    <scope>NUCLEOTIDE SEQUENCE</scope>
    <source>
        <strain evidence="5">CGMCC 1.15367</strain>
    </source>
</reference>
<evidence type="ECO:0000256" key="1">
    <source>
        <dbReference type="ARBA" id="ARBA00010164"/>
    </source>
</evidence>
<dbReference type="Proteomes" id="UP000644699">
    <property type="component" value="Unassembled WGS sequence"/>
</dbReference>
<organism evidence="5 6">
    <name type="scientific">Aureimonas endophytica</name>
    <dbReference type="NCBI Taxonomy" id="2027858"/>
    <lineage>
        <taxon>Bacteria</taxon>
        <taxon>Pseudomonadati</taxon>
        <taxon>Pseudomonadota</taxon>
        <taxon>Alphaproteobacteria</taxon>
        <taxon>Hyphomicrobiales</taxon>
        <taxon>Aurantimonadaceae</taxon>
        <taxon>Aureimonas</taxon>
    </lineage>
</organism>
<dbReference type="PANTHER" id="PTHR37419">
    <property type="entry name" value="SERINE/THREONINE-PROTEIN KINASE TOXIN HIPA"/>
    <property type="match status" value="1"/>
</dbReference>
<accession>A0A916ZBZ9</accession>
<dbReference type="GO" id="GO:0005829">
    <property type="term" value="C:cytosol"/>
    <property type="evidence" value="ECO:0007669"/>
    <property type="project" value="TreeGrafter"/>
</dbReference>
<evidence type="ECO:0000256" key="3">
    <source>
        <dbReference type="ARBA" id="ARBA00022777"/>
    </source>
</evidence>
<dbReference type="AlphaFoldDB" id="A0A916ZBZ9"/>